<feature type="region of interest" description="Disordered" evidence="1">
    <location>
        <begin position="583"/>
        <end position="612"/>
    </location>
</feature>
<reference evidence="2" key="1">
    <citation type="submission" date="2023-03" db="EMBL/GenBank/DDBJ databases">
        <title>Massive genome expansion in bonnet fungi (Mycena s.s.) driven by repeated elements and novel gene families across ecological guilds.</title>
        <authorList>
            <consortium name="Lawrence Berkeley National Laboratory"/>
            <person name="Harder C.B."/>
            <person name="Miyauchi S."/>
            <person name="Viragh M."/>
            <person name="Kuo A."/>
            <person name="Thoen E."/>
            <person name="Andreopoulos B."/>
            <person name="Lu D."/>
            <person name="Skrede I."/>
            <person name="Drula E."/>
            <person name="Henrissat B."/>
            <person name="Morin E."/>
            <person name="Kohler A."/>
            <person name="Barry K."/>
            <person name="LaButti K."/>
            <person name="Morin E."/>
            <person name="Salamov A."/>
            <person name="Lipzen A."/>
            <person name="Mereny Z."/>
            <person name="Hegedus B."/>
            <person name="Baldrian P."/>
            <person name="Stursova M."/>
            <person name="Weitz H."/>
            <person name="Taylor A."/>
            <person name="Grigoriev I.V."/>
            <person name="Nagy L.G."/>
            <person name="Martin F."/>
            <person name="Kauserud H."/>
        </authorList>
    </citation>
    <scope>NUCLEOTIDE SEQUENCE</scope>
    <source>
        <strain evidence="2">CBHHK173m</strain>
    </source>
</reference>
<feature type="compositionally biased region" description="Basic and acidic residues" evidence="1">
    <location>
        <begin position="49"/>
        <end position="89"/>
    </location>
</feature>
<protein>
    <submittedName>
        <fullName evidence="2">Uncharacterized protein</fullName>
    </submittedName>
</protein>
<evidence type="ECO:0000313" key="3">
    <source>
        <dbReference type="Proteomes" id="UP001222325"/>
    </source>
</evidence>
<evidence type="ECO:0000313" key="2">
    <source>
        <dbReference type="EMBL" id="KAJ7088413.1"/>
    </source>
</evidence>
<name>A0AAD6U2N5_9AGAR</name>
<feature type="region of interest" description="Disordered" evidence="1">
    <location>
        <begin position="314"/>
        <end position="366"/>
    </location>
</feature>
<dbReference type="AlphaFoldDB" id="A0AAD6U2N5"/>
<proteinExistence type="predicted"/>
<comment type="caution">
    <text evidence="2">The sequence shown here is derived from an EMBL/GenBank/DDBJ whole genome shotgun (WGS) entry which is preliminary data.</text>
</comment>
<dbReference type="Proteomes" id="UP001222325">
    <property type="component" value="Unassembled WGS sequence"/>
</dbReference>
<keyword evidence="3" id="KW-1185">Reference proteome</keyword>
<dbReference type="EMBL" id="JARJCN010000026">
    <property type="protein sequence ID" value="KAJ7088413.1"/>
    <property type="molecule type" value="Genomic_DNA"/>
</dbReference>
<gene>
    <name evidence="2" type="ORF">B0H15DRAFT_800893</name>
</gene>
<feature type="compositionally biased region" description="Basic residues" evidence="1">
    <location>
        <begin position="36"/>
        <end position="47"/>
    </location>
</feature>
<feature type="region of interest" description="Disordered" evidence="1">
    <location>
        <begin position="20"/>
        <end position="201"/>
    </location>
</feature>
<accession>A0AAD6U2N5</accession>
<evidence type="ECO:0000256" key="1">
    <source>
        <dbReference type="SAM" id="MobiDB-lite"/>
    </source>
</evidence>
<organism evidence="2 3">
    <name type="scientific">Mycena belliarum</name>
    <dbReference type="NCBI Taxonomy" id="1033014"/>
    <lineage>
        <taxon>Eukaryota</taxon>
        <taxon>Fungi</taxon>
        <taxon>Dikarya</taxon>
        <taxon>Basidiomycota</taxon>
        <taxon>Agaricomycotina</taxon>
        <taxon>Agaricomycetes</taxon>
        <taxon>Agaricomycetidae</taxon>
        <taxon>Agaricales</taxon>
        <taxon>Marasmiineae</taxon>
        <taxon>Mycenaceae</taxon>
        <taxon>Mycena</taxon>
    </lineage>
</organism>
<sequence length="612" mass="68023">MSHYRAESDFVPELVREASRAIADRLLPPERYAYRDRRRSLSPHSHGRSTPDLDRDYGRRSDERYDRRDSYGWRGEREPNRRRYRDDSPPRQYRQQSPAPRYRSPSPRRPYYDRYAGPQRYEDARRGYVRRGRAPTGRGRAPQRDDRVHSSAPNSRPADAPWTRTTFPPDINHAGRDEGGHPILAESEDDGDTSDYGTDETIKAPANYTTNESIRRDKAIAAENAGVVYGKIVATLDSNSVGPWASASRVETFEQARNILRWVHRGDAATMDFLKHEMTRLGSDPTIPRTIGEVTLLQYQNQAVAEYKTVVGGPRNPRPKVTNAGRAGFPFQPTIPPVPIATPEAEQDDRAPSSLNSDGESAAGDAPVSRFARLGASAPDPRTAVFLTEDADDDGSSGDVTLASALRAYEDIATSRWPKAMRTADGTLPGEPYAVPHAGDVRAWVTLNKLMPVRIRNGSSIHRARWLDAATRIFSVSGTFDAIASQGDYPSASHDHEHFPFDATNVSDAQVVCWITQHGTDPETTAVIALEGYARARRNVNDGNSDLDGEEFRAGFPTNANAVAEFALHEDDHWDNLRYAPLRDGSTSTYPVHPAGAYREQDKEMTGPDDAA</sequence>